<accession>C7ZNA4</accession>
<dbReference type="OrthoDB" id="10494226at2759"/>
<dbReference type="HOGENOM" id="CLU_2564678_0_0_1"/>
<dbReference type="EMBL" id="GG698965">
    <property type="protein sequence ID" value="EEU34498.1"/>
    <property type="molecule type" value="Genomic_DNA"/>
</dbReference>
<dbReference type="Proteomes" id="UP000005206">
    <property type="component" value="Chromosome 13"/>
</dbReference>
<keyword evidence="2" id="KW-1185">Reference proteome</keyword>
<evidence type="ECO:0000313" key="1">
    <source>
        <dbReference type="EMBL" id="EEU34498.1"/>
    </source>
</evidence>
<dbReference type="RefSeq" id="XP_003040211.1">
    <property type="nucleotide sequence ID" value="XM_003040165.1"/>
</dbReference>
<dbReference type="AlphaFoldDB" id="C7ZNA4"/>
<reference evidence="1 2" key="1">
    <citation type="journal article" date="2009" name="PLoS Genet.">
        <title>The genome of Nectria haematococca: contribution of supernumerary chromosomes to gene expansion.</title>
        <authorList>
            <person name="Coleman J.J."/>
            <person name="Rounsley S.D."/>
            <person name="Rodriguez-Carres M."/>
            <person name="Kuo A."/>
            <person name="Wasmann C.C."/>
            <person name="Grimwood J."/>
            <person name="Schmutz J."/>
            <person name="Taga M."/>
            <person name="White G.J."/>
            <person name="Zhou S."/>
            <person name="Schwartz D.C."/>
            <person name="Freitag M."/>
            <person name="Ma L.J."/>
            <person name="Danchin E.G."/>
            <person name="Henrissat B."/>
            <person name="Coutinho P.M."/>
            <person name="Nelson D.R."/>
            <person name="Straney D."/>
            <person name="Napoli C.A."/>
            <person name="Barker B.M."/>
            <person name="Gribskov M."/>
            <person name="Rep M."/>
            <person name="Kroken S."/>
            <person name="Molnar I."/>
            <person name="Rensing C."/>
            <person name="Kennell J.C."/>
            <person name="Zamora J."/>
            <person name="Farman M.L."/>
            <person name="Selker E.U."/>
            <person name="Salamov A."/>
            <person name="Shapiro H."/>
            <person name="Pangilinan J."/>
            <person name="Lindquist E."/>
            <person name="Lamers C."/>
            <person name="Grigoriev I.V."/>
            <person name="Geiser D.M."/>
            <person name="Covert S.F."/>
            <person name="Temporini E."/>
            <person name="Vanetten H.D."/>
        </authorList>
    </citation>
    <scope>NUCLEOTIDE SEQUENCE [LARGE SCALE GENOMIC DNA]</scope>
    <source>
        <strain evidence="2">ATCC MYA-4622 / CBS 123669 / FGSC 9596 / NRRL 45880 / 77-13-4</strain>
    </source>
</reference>
<name>C7ZNA4_FUSV7</name>
<organism evidence="1 2">
    <name type="scientific">Fusarium vanettenii (strain ATCC MYA-4622 / CBS 123669 / FGSC 9596 / NRRL 45880 / 77-13-4)</name>
    <name type="common">Fusarium solani subsp. pisi</name>
    <dbReference type="NCBI Taxonomy" id="660122"/>
    <lineage>
        <taxon>Eukaryota</taxon>
        <taxon>Fungi</taxon>
        <taxon>Dikarya</taxon>
        <taxon>Ascomycota</taxon>
        <taxon>Pezizomycotina</taxon>
        <taxon>Sordariomycetes</taxon>
        <taxon>Hypocreomycetidae</taxon>
        <taxon>Hypocreales</taxon>
        <taxon>Nectriaceae</taxon>
        <taxon>Fusarium</taxon>
        <taxon>Fusarium solani species complex</taxon>
        <taxon>Fusarium vanettenii</taxon>
    </lineage>
</organism>
<dbReference type="KEGG" id="nhe:NECHADRAFT_19503"/>
<dbReference type="VEuPathDB" id="FungiDB:NECHADRAFT_19503"/>
<protein>
    <submittedName>
        <fullName evidence="1">Uncharacterized protein</fullName>
    </submittedName>
</protein>
<gene>
    <name evidence="1" type="ORF">NECHADRAFT_19503</name>
</gene>
<dbReference type="GeneID" id="9678034"/>
<feature type="non-terminal residue" evidence="1">
    <location>
        <position position="82"/>
    </location>
</feature>
<proteinExistence type="predicted"/>
<feature type="non-terminal residue" evidence="1">
    <location>
        <position position="1"/>
    </location>
</feature>
<evidence type="ECO:0000313" key="2">
    <source>
        <dbReference type="Proteomes" id="UP000005206"/>
    </source>
</evidence>
<dbReference type="InParanoid" id="C7ZNA4"/>
<sequence>TTTTVVPPTGMLAGSMKLRLLPAPVPITTTMGLAPCSISRIAFSCRPRKRAPGPWIVSSRSCMSVSAIRLQRSVRTSLFASS</sequence>